<keyword evidence="3 4" id="KW-0443">Lipid metabolism</keyword>
<dbReference type="AlphaFoldDB" id="A0A2U1F3Q6"/>
<dbReference type="PANTHER" id="PTHR14226">
    <property type="entry name" value="NEUROPATHY TARGET ESTERASE/SWISS CHEESE D.MELANOGASTER"/>
    <property type="match status" value="1"/>
</dbReference>
<feature type="short sequence motif" description="DGA/G" evidence="4">
    <location>
        <begin position="160"/>
        <end position="162"/>
    </location>
</feature>
<protein>
    <submittedName>
        <fullName evidence="6">NTE family protein</fullName>
    </submittedName>
</protein>
<dbReference type="EMBL" id="QEKY01000021">
    <property type="protein sequence ID" value="PVZ06792.1"/>
    <property type="molecule type" value="Genomic_DNA"/>
</dbReference>
<reference evidence="6 7" key="1">
    <citation type="submission" date="2018-04" db="EMBL/GenBank/DDBJ databases">
        <title>Genomic Encyclopedia of Type Strains, Phase IV (KMG-IV): sequencing the most valuable type-strain genomes for metagenomic binning, comparative biology and taxonomic classification.</title>
        <authorList>
            <person name="Goeker M."/>
        </authorList>
    </citation>
    <scope>NUCLEOTIDE SEQUENCE [LARGE SCALE GENOMIC DNA]</scope>
    <source>
        <strain evidence="6 7">DSM 28520</strain>
    </source>
</reference>
<dbReference type="OrthoDB" id="9770965at2"/>
<dbReference type="GO" id="GO:0016042">
    <property type="term" value="P:lipid catabolic process"/>
    <property type="evidence" value="ECO:0007669"/>
    <property type="project" value="UniProtKB-UniRule"/>
</dbReference>
<evidence type="ECO:0000256" key="1">
    <source>
        <dbReference type="ARBA" id="ARBA00022801"/>
    </source>
</evidence>
<feature type="domain" description="PNPLA" evidence="5">
    <location>
        <begin position="15"/>
        <end position="173"/>
    </location>
</feature>
<feature type="short sequence motif" description="GXSXG" evidence="4">
    <location>
        <begin position="46"/>
        <end position="50"/>
    </location>
</feature>
<dbReference type="InterPro" id="IPR016035">
    <property type="entry name" value="Acyl_Trfase/lysoPLipase"/>
</dbReference>
<evidence type="ECO:0000259" key="5">
    <source>
        <dbReference type="PROSITE" id="PS51635"/>
    </source>
</evidence>
<evidence type="ECO:0000313" key="6">
    <source>
        <dbReference type="EMBL" id="PVZ06792.1"/>
    </source>
</evidence>
<dbReference type="GeneID" id="94551469"/>
<comment type="caution">
    <text evidence="6">The sequence shown here is derived from an EMBL/GenBank/DDBJ whole genome shotgun (WGS) entry which is preliminary data.</text>
</comment>
<accession>A0A2U1F3Q6</accession>
<dbReference type="InterPro" id="IPR002641">
    <property type="entry name" value="PNPLA_dom"/>
</dbReference>
<dbReference type="RefSeq" id="WP_116680003.1">
    <property type="nucleotide sequence ID" value="NZ_JBGYUN010000101.1"/>
</dbReference>
<evidence type="ECO:0000313" key="7">
    <source>
        <dbReference type="Proteomes" id="UP000245462"/>
    </source>
</evidence>
<feature type="active site" description="Nucleophile" evidence="4">
    <location>
        <position position="48"/>
    </location>
</feature>
<gene>
    <name evidence="6" type="ORF">C7382_1218</name>
</gene>
<dbReference type="SUPFAM" id="SSF52151">
    <property type="entry name" value="FabD/lysophospholipase-like"/>
    <property type="match status" value="1"/>
</dbReference>
<proteinExistence type="predicted"/>
<dbReference type="PROSITE" id="PS51635">
    <property type="entry name" value="PNPLA"/>
    <property type="match status" value="1"/>
</dbReference>
<evidence type="ECO:0000256" key="4">
    <source>
        <dbReference type="PROSITE-ProRule" id="PRU01161"/>
    </source>
</evidence>
<dbReference type="Pfam" id="PF01734">
    <property type="entry name" value="Patatin"/>
    <property type="match status" value="1"/>
</dbReference>
<dbReference type="GO" id="GO:0016787">
    <property type="term" value="F:hydrolase activity"/>
    <property type="evidence" value="ECO:0007669"/>
    <property type="project" value="UniProtKB-UniRule"/>
</dbReference>
<feature type="active site" description="Proton acceptor" evidence="4">
    <location>
        <position position="160"/>
    </location>
</feature>
<dbReference type="InterPro" id="IPR050301">
    <property type="entry name" value="NTE"/>
</dbReference>
<keyword evidence="7" id="KW-1185">Reference proteome</keyword>
<organism evidence="6 7">
    <name type="scientific">Porphyromonas loveana</name>
    <dbReference type="NCBI Taxonomy" id="1884669"/>
    <lineage>
        <taxon>Bacteria</taxon>
        <taxon>Pseudomonadati</taxon>
        <taxon>Bacteroidota</taxon>
        <taxon>Bacteroidia</taxon>
        <taxon>Bacteroidales</taxon>
        <taxon>Porphyromonadaceae</taxon>
        <taxon>Porphyromonas</taxon>
    </lineage>
</organism>
<name>A0A2U1F3Q6_9PORP</name>
<keyword evidence="2 4" id="KW-0442">Lipid degradation</keyword>
<sequence>MTERTKATAPFRIGVALSGGAAKGFAHLGVLQALEECGKRPDIIAGNSAGAIVAALYADGYRPEEIIDLFMDRDFRAMTQWQLPQKGFFETRRLLDFLRATLRHQFLEDLPLTVRIVATDLDHGTIKVFASGPLADIVLASSSVPVLFNPVVIDGVTYVDGGLFKNLPASVLRDDCQYLIGVHLNPKQPTEYKKNIIGIAERSFAYIYRANAMLDRELCDLLIEPRELSHFKLFSVESARELAAIGYQEALHALNEASETPT</sequence>
<dbReference type="PANTHER" id="PTHR14226:SF78">
    <property type="entry name" value="SLR0060 PROTEIN"/>
    <property type="match status" value="1"/>
</dbReference>
<evidence type="ECO:0000256" key="2">
    <source>
        <dbReference type="ARBA" id="ARBA00022963"/>
    </source>
</evidence>
<dbReference type="Proteomes" id="UP000245462">
    <property type="component" value="Unassembled WGS sequence"/>
</dbReference>
<keyword evidence="1 4" id="KW-0378">Hydrolase</keyword>
<dbReference type="Gene3D" id="3.40.1090.10">
    <property type="entry name" value="Cytosolic phospholipase A2 catalytic domain"/>
    <property type="match status" value="1"/>
</dbReference>
<comment type="caution">
    <text evidence="4">Lacks conserved residue(s) required for the propagation of feature annotation.</text>
</comment>
<dbReference type="CDD" id="cd07205">
    <property type="entry name" value="Pat_PNPLA6_PNPLA7_NTE1_like"/>
    <property type="match status" value="1"/>
</dbReference>
<evidence type="ECO:0000256" key="3">
    <source>
        <dbReference type="ARBA" id="ARBA00023098"/>
    </source>
</evidence>